<dbReference type="PANTHER" id="PTHR43280:SF2">
    <property type="entry name" value="HTH-TYPE TRANSCRIPTIONAL REGULATOR EXSA"/>
    <property type="match status" value="1"/>
</dbReference>
<dbReference type="SMART" id="SM00448">
    <property type="entry name" value="REC"/>
    <property type="match status" value="1"/>
</dbReference>
<dbReference type="SUPFAM" id="SSF46689">
    <property type="entry name" value="Homeodomain-like"/>
    <property type="match status" value="2"/>
</dbReference>
<evidence type="ECO:0000259" key="6">
    <source>
        <dbReference type="PROSITE" id="PS01124"/>
    </source>
</evidence>
<dbReference type="SMART" id="SM00342">
    <property type="entry name" value="HTH_ARAC"/>
    <property type="match status" value="1"/>
</dbReference>
<dbReference type="InterPro" id="IPR011006">
    <property type="entry name" value="CheY-like_superfamily"/>
</dbReference>
<dbReference type="EMBL" id="CAJRAY010000005">
    <property type="protein sequence ID" value="CAG5077004.1"/>
    <property type="molecule type" value="Genomic_DNA"/>
</dbReference>
<dbReference type="PROSITE" id="PS00041">
    <property type="entry name" value="HTH_ARAC_FAMILY_1"/>
    <property type="match status" value="1"/>
</dbReference>
<accession>A0ABN7RM32</accession>
<dbReference type="PROSITE" id="PS01124">
    <property type="entry name" value="HTH_ARAC_FAMILY_2"/>
    <property type="match status" value="1"/>
</dbReference>
<dbReference type="InterPro" id="IPR009057">
    <property type="entry name" value="Homeodomain-like_sf"/>
</dbReference>
<dbReference type="PRINTS" id="PR00032">
    <property type="entry name" value="HTHARAC"/>
</dbReference>
<dbReference type="InterPro" id="IPR001789">
    <property type="entry name" value="Sig_transdc_resp-reg_receiver"/>
</dbReference>
<evidence type="ECO:0000256" key="4">
    <source>
        <dbReference type="PROSITE-ProRule" id="PRU00169"/>
    </source>
</evidence>
<dbReference type="Pfam" id="PF00072">
    <property type="entry name" value="Response_reg"/>
    <property type="match status" value="1"/>
</dbReference>
<feature type="coiled-coil region" evidence="5">
    <location>
        <begin position="112"/>
        <end position="156"/>
    </location>
</feature>
<dbReference type="CDD" id="cd17536">
    <property type="entry name" value="REC_YesN-like"/>
    <property type="match status" value="1"/>
</dbReference>
<feature type="domain" description="Response regulatory" evidence="7">
    <location>
        <begin position="5"/>
        <end position="123"/>
    </location>
</feature>
<dbReference type="RefSeq" id="WP_213483113.1">
    <property type="nucleotide sequence ID" value="NZ_CAJRAY010000005.1"/>
</dbReference>
<evidence type="ECO:0000313" key="9">
    <source>
        <dbReference type="Proteomes" id="UP000681526"/>
    </source>
</evidence>
<evidence type="ECO:0000256" key="5">
    <source>
        <dbReference type="SAM" id="Coils"/>
    </source>
</evidence>
<dbReference type="SUPFAM" id="SSF52172">
    <property type="entry name" value="CheY-like"/>
    <property type="match status" value="1"/>
</dbReference>
<organism evidence="8 9">
    <name type="scientific">Thermobacillus xylanilyticus</name>
    <dbReference type="NCBI Taxonomy" id="76633"/>
    <lineage>
        <taxon>Bacteria</taxon>
        <taxon>Bacillati</taxon>
        <taxon>Bacillota</taxon>
        <taxon>Bacilli</taxon>
        <taxon>Bacillales</taxon>
        <taxon>Paenibacillaceae</taxon>
        <taxon>Thermobacillus</taxon>
    </lineage>
</organism>
<keyword evidence="9" id="KW-1185">Reference proteome</keyword>
<feature type="domain" description="HTH araC/xylS-type" evidence="6">
    <location>
        <begin position="443"/>
        <end position="541"/>
    </location>
</feature>
<evidence type="ECO:0000259" key="7">
    <source>
        <dbReference type="PROSITE" id="PS50110"/>
    </source>
</evidence>
<name>A0ABN7RM32_THEXY</name>
<dbReference type="InterPro" id="IPR018060">
    <property type="entry name" value="HTH_AraC"/>
</dbReference>
<feature type="modified residue" description="4-aspartylphosphate" evidence="4">
    <location>
        <position position="59"/>
    </location>
</feature>
<dbReference type="Gene3D" id="3.40.50.2300">
    <property type="match status" value="1"/>
</dbReference>
<dbReference type="PANTHER" id="PTHR43280">
    <property type="entry name" value="ARAC-FAMILY TRANSCRIPTIONAL REGULATOR"/>
    <property type="match status" value="1"/>
</dbReference>
<keyword evidence="3" id="KW-0804">Transcription</keyword>
<dbReference type="InterPro" id="IPR020449">
    <property type="entry name" value="Tscrpt_reg_AraC-type_HTH"/>
</dbReference>
<protein>
    <submittedName>
        <fullName evidence="8">Two component transcriptional regulator, AraC family protein</fullName>
    </submittedName>
</protein>
<reference evidence="8 9" key="1">
    <citation type="submission" date="2021-04" db="EMBL/GenBank/DDBJ databases">
        <authorList>
            <person name="Rakotoarivonina H."/>
        </authorList>
    </citation>
    <scope>NUCLEOTIDE SEQUENCE [LARGE SCALE GENOMIC DNA]</scope>
    <source>
        <strain evidence="8 9">XE</strain>
    </source>
</reference>
<sequence>MQSIRTIVVDDEAFIRRGIERLVRSCGEPFEILSGFDNGRDALNYLHEVNGAVDLVITDVKMPEMDGVAFIREARKHYDFFPLFISGYDDFEYVHAAMLHGSVDYFLKPIDRDRFRIRMAEIRKRIAEARESRYRLADMEKKAERLKSARQTQLLKDVMSTEADLSRLGYWVEEFPDGRYVLLNIALDALPAKARHYTDKDWKAYSYALENIIDEITRTAQKAPFAGGWWWRGNADHWVLLHAGRSADPGFVASEAFAAAEQYCRAVRTYTPFTVSVAVSDMVEDLYLLREAGQSTIGLLNYRLVFGGNQVFTSRLVGQTGAYSLDAVDPGCYRTVKRIVQAVRQADDGQAAALLNRFFDDLARLESPRLIQWLLQYLTIQIHAVWMEHAEDIGAADSPEEELNRIKLAAGLGQIKQEVKRLVLRTTDAIRQHRREDAAKPVELAKAWILEHLDEEITVKKVADHVYLNPTYFCKCFKTQTGETVLDYVTRMRMEKAKDILRDRSLNLQDVSRRVGYQDAKYFSRLFKQWHGLSPSQYRERLRLET</sequence>
<comment type="caution">
    <text evidence="8">The sequence shown here is derived from an EMBL/GenBank/DDBJ whole genome shotgun (WGS) entry which is preliminary data.</text>
</comment>
<proteinExistence type="predicted"/>
<dbReference type="Gene3D" id="1.10.10.60">
    <property type="entry name" value="Homeodomain-like"/>
    <property type="match status" value="2"/>
</dbReference>
<evidence type="ECO:0000256" key="2">
    <source>
        <dbReference type="ARBA" id="ARBA00023125"/>
    </source>
</evidence>
<dbReference type="Proteomes" id="UP000681526">
    <property type="component" value="Unassembled WGS sequence"/>
</dbReference>
<keyword evidence="5" id="KW-0175">Coiled coil</keyword>
<gene>
    <name evidence="8" type="primary">txxe9-yesN20</name>
    <name evidence="8" type="ORF">TXXE_01030</name>
</gene>
<dbReference type="Pfam" id="PF12833">
    <property type="entry name" value="HTH_18"/>
    <property type="match status" value="1"/>
</dbReference>
<keyword evidence="2" id="KW-0238">DNA-binding</keyword>
<dbReference type="PROSITE" id="PS50110">
    <property type="entry name" value="RESPONSE_REGULATORY"/>
    <property type="match status" value="1"/>
</dbReference>
<keyword evidence="1" id="KW-0805">Transcription regulation</keyword>
<keyword evidence="4" id="KW-0597">Phosphoprotein</keyword>
<evidence type="ECO:0000256" key="1">
    <source>
        <dbReference type="ARBA" id="ARBA00023015"/>
    </source>
</evidence>
<evidence type="ECO:0000313" key="8">
    <source>
        <dbReference type="EMBL" id="CAG5077004.1"/>
    </source>
</evidence>
<dbReference type="InterPro" id="IPR018062">
    <property type="entry name" value="HTH_AraC-typ_CS"/>
</dbReference>
<evidence type="ECO:0000256" key="3">
    <source>
        <dbReference type="ARBA" id="ARBA00023163"/>
    </source>
</evidence>